<comment type="caution">
    <text evidence="1">The sequence shown here is derived from an EMBL/GenBank/DDBJ whole genome shotgun (WGS) entry which is preliminary data.</text>
</comment>
<evidence type="ECO:0000313" key="1">
    <source>
        <dbReference type="EMBL" id="CDL84572.1"/>
    </source>
</evidence>
<reference evidence="1 2" key="1">
    <citation type="submission" date="2013-11" db="EMBL/GenBank/DDBJ databases">
        <title>Draft genome sequence and annotation of the entomopathogenic bacterium, Xenorhabdus cabanillasi strain JM26.</title>
        <authorList>
            <person name="Gualtieri M."/>
            <person name="Ogier J.C."/>
            <person name="Pages S."/>
            <person name="Givaudan A."/>
            <person name="Gaudriault S."/>
        </authorList>
    </citation>
    <scope>NUCLEOTIDE SEQUENCE [LARGE SCALE GENOMIC DNA]</scope>
    <source>
        <strain evidence="1 2">JM26</strain>
    </source>
</reference>
<dbReference type="Proteomes" id="UP000019197">
    <property type="component" value="Unassembled WGS sequence"/>
</dbReference>
<gene>
    <name evidence="1" type="ORF">XCR1_1980002</name>
</gene>
<dbReference type="AlphaFoldDB" id="W1J1F6"/>
<dbReference type="EMBL" id="CBXE010000110">
    <property type="protein sequence ID" value="CDL84572.1"/>
    <property type="molecule type" value="Genomic_DNA"/>
</dbReference>
<protein>
    <submittedName>
        <fullName evidence="1">Uncharacterized protein</fullName>
    </submittedName>
</protein>
<proteinExistence type="predicted"/>
<evidence type="ECO:0000313" key="2">
    <source>
        <dbReference type="Proteomes" id="UP000019197"/>
    </source>
</evidence>
<sequence length="69" mass="8023">MHDTYIQYIQNNMDETLKAINYRDSLSLRSPVVEEKLTGNDKGLSTNKNNKINKFIPFVQHVNQPSRKS</sequence>
<name>W1J1F6_9GAMM</name>
<accession>W1J1F6</accession>
<organism evidence="1 2">
    <name type="scientific">Xenorhabdus cabanillasii JM26</name>
    <dbReference type="NCBI Taxonomy" id="1427517"/>
    <lineage>
        <taxon>Bacteria</taxon>
        <taxon>Pseudomonadati</taxon>
        <taxon>Pseudomonadota</taxon>
        <taxon>Gammaproteobacteria</taxon>
        <taxon>Enterobacterales</taxon>
        <taxon>Morganellaceae</taxon>
        <taxon>Xenorhabdus</taxon>
    </lineage>
</organism>